<dbReference type="InterPro" id="IPR018511">
    <property type="entry name" value="Hemolysin-typ_Ca-bd_CS"/>
</dbReference>
<evidence type="ECO:0000313" key="4">
    <source>
        <dbReference type="EMBL" id="MCC6070131.1"/>
    </source>
</evidence>
<dbReference type="PANTHER" id="PTHR34677">
    <property type="match status" value="1"/>
</dbReference>
<accession>A0ABS8INZ8</accession>
<evidence type="ECO:0000256" key="1">
    <source>
        <dbReference type="ARBA" id="ARBA00022729"/>
    </source>
</evidence>
<feature type="domain" description="Bacterial Ig-like" evidence="3">
    <location>
        <begin position="652"/>
        <end position="752"/>
    </location>
</feature>
<proteinExistence type="predicted"/>
<dbReference type="EMBL" id="JAJHPV010000006">
    <property type="protein sequence ID" value="MCC6070131.1"/>
    <property type="molecule type" value="Genomic_DNA"/>
</dbReference>
<organism evidence="4 5">
    <name type="scientific">Massilia agrisoli</name>
    <dbReference type="NCBI Taxonomy" id="2892444"/>
    <lineage>
        <taxon>Bacteria</taxon>
        <taxon>Pseudomonadati</taxon>
        <taxon>Pseudomonadota</taxon>
        <taxon>Betaproteobacteria</taxon>
        <taxon>Burkholderiales</taxon>
        <taxon>Oxalobacteraceae</taxon>
        <taxon>Telluria group</taxon>
        <taxon>Massilia</taxon>
    </lineage>
</organism>
<dbReference type="PRINTS" id="PR00313">
    <property type="entry name" value="CABNDNGRPT"/>
</dbReference>
<dbReference type="Pfam" id="PF13946">
    <property type="entry name" value="DUF4214"/>
    <property type="match status" value="1"/>
</dbReference>
<dbReference type="Gene3D" id="2.150.10.10">
    <property type="entry name" value="Serralysin-like metalloprotease, C-terminal"/>
    <property type="match status" value="2"/>
</dbReference>
<feature type="domain" description="Bacterial Ig-like" evidence="3">
    <location>
        <begin position="447"/>
        <end position="548"/>
    </location>
</feature>
<dbReference type="Gene3D" id="2.60.40.1220">
    <property type="match status" value="1"/>
</dbReference>
<feature type="domain" description="Bacterial Ig-like" evidence="3">
    <location>
        <begin position="41"/>
        <end position="140"/>
    </location>
</feature>
<sequence length="1719" mass="168533">MTGNVGGSGIGGTSAGTAGVSPASVANVYGDGGTINTNYVEAPTASIAVADAALAIGETSLVTITFSEAVTGFTNADLTVAGGTLGAVTSADGGVTWTATLTPAAGTTDTTNVITLDNTGIASTGGTPGVGTTNSNNYAIDTVRPTATVVVADTALKAGETSLVTITFSEAVSGFSTADLTVDNGVLTGLNSLDGGITWTATLTPAAAVADTSNVITLNNATVSDLAGNAGSASTGSNNYAIDTARPTASIVVADNALSAGETSLVTITFSEAVSGFSNSDLTVANGTLSAVSSADGGVTWTATLTPTASTVDASNIISLNNTGVSDAAGNAGTGTTDSNNYAVDTNAPTATVVVADTALAVGETSLVTITFSESVSGFDNADLAVANGTLGAVSSADGGITWTATFTPTAGVTDASNVMTLANSGVQNLAGNPGVGSTSSNNYAIDTARPTAAIVVADTALMAGESSLVTFTFSEAVSGFTTADLVVGNGAVTGLGSLDGGITWTGTLTPDAAVSDATNLVSLANTGVSDAAGNTGSGTTDSANFSVSTVRPTVAVALADSALAAGETTDVTFTFSEAVSGFDNADIAVANGTLGTVATADGGVTWTATLTPSAGVADASNAISVTNTGYTNAAGNTGSGTTSSANYTVSTVRPTVAVALSDNALKAGETATVTFTFSEAVSGFDNSDITVANGALGPVSSSDGGVTWSAVFTPAADLTDASNVISVSAAGVMNAAGNAGTGQSDSANYAIDTDRPDATVALSDSALAAGETALLTITFDQAVSGFSGASITVANGSLSGLASLDGGITWTATLTPSAATADASNVVSVNMAGLSDASGNSGSGLASSANYTVDTVRPGATVVVADNALLAGETSPVTITFSQAVTGLGLADFSVANGTLSNLASADGGVTWTATLAPTDGVDDTSNVITLDNTAYASAAGSTGTGTTSSNNYALATARPSASIVVSDAVLGIGATTTVTITFSEAVSGFTNDDLSVGSGSLSPVSSTDGGVTWVATLTPSAAVSSSGNVITLNNTGVQDASGNTGAATTSSNAYTVNTRVDRPPPVPDDTVDGVPVFSDVVTDPETGIVGTIVTVPFVPVGRSDDPSTPNRGLADIPLGIETPAGSPQVDLVVSLPAGAGLRAEGPNSLLSNAQALVDLINRIEDKTAAGSAVQQELAGQGADFLGTLGSAVVLETKTLVPTVSPGATLGQPIVITGSSATPAPGTQNATAIALVIDASGLPANAVLQLDNVDFAAIIGAATLRGGSGENFVIGDGAAQNIFLGADDDQLYGGGGNDIVGSAGGNDLLDGGSGNDTVVGGIGNDSVAGGSGHDLLQGGRSAQGGWQFFVDATGHINARHETALFAPGSSELVTVAELNHDASGLGFLDAPAQRLADLGLLYRSVFGRAPDLGGLEFWSGSDATMAEIASAFGRSAEWAAAGYDQLSDAGFVSQLYQHVLGRATDAGGAAFWVDKLAGSGAAAPLSRSEVVLAIALSDEHKAASGTVDGIAIGVATNTSETDWFAGSGDDLLEGGLGNDVLVGGDGVDTVVYGGELTGYKFLLTEGGQVQVLDRSNGDLDTLSGIENGVFAGAAADLGFTQATSAGLQQLGLLYQTLFDRAADLGGITWWAGQYSDANAAVLGFMATPEYAARYGSVSDTQLVEALYRNTGLQESDAGGIAAWESYLGSHTRAELIASWVSNDSVIDAQFGSQGLWLI</sequence>
<dbReference type="InterPro" id="IPR014755">
    <property type="entry name" value="Cu-Rt/internalin_Ig-like"/>
</dbReference>
<dbReference type="Pfam" id="PF19078">
    <property type="entry name" value="Big_12"/>
    <property type="match status" value="10"/>
</dbReference>
<feature type="domain" description="Bacterial Ig-like" evidence="3">
    <location>
        <begin position="243"/>
        <end position="344"/>
    </location>
</feature>
<feature type="domain" description="Bacterial Ig-like" evidence="3">
    <location>
        <begin position="855"/>
        <end position="955"/>
    </location>
</feature>
<dbReference type="SUPFAM" id="SSF51120">
    <property type="entry name" value="beta-Roll"/>
    <property type="match status" value="2"/>
</dbReference>
<feature type="domain" description="DUF4214" evidence="2">
    <location>
        <begin position="1430"/>
        <end position="1503"/>
    </location>
</feature>
<feature type="domain" description="Bacterial Ig-like" evidence="3">
    <location>
        <begin position="958"/>
        <end position="1058"/>
    </location>
</feature>
<dbReference type="Proteomes" id="UP001198701">
    <property type="component" value="Unassembled WGS sequence"/>
</dbReference>
<dbReference type="PROSITE" id="PS00330">
    <property type="entry name" value="HEMOLYSIN_CALCIUM"/>
    <property type="match status" value="1"/>
</dbReference>
<dbReference type="InterPro" id="IPR044048">
    <property type="entry name" value="Big_12"/>
</dbReference>
<keyword evidence="1" id="KW-0732">Signal</keyword>
<name>A0ABS8INZ8_9BURK</name>
<dbReference type="Gene3D" id="1.10.3130.20">
    <property type="entry name" value="Phycobilisome linker domain"/>
    <property type="match status" value="1"/>
</dbReference>
<dbReference type="PANTHER" id="PTHR34677:SF3">
    <property type="entry name" value="BACTERIAL IG-LIKE DOMAIN-CONTAINING PROTEIN"/>
    <property type="match status" value="1"/>
</dbReference>
<keyword evidence="5" id="KW-1185">Reference proteome</keyword>
<protein>
    <submittedName>
        <fullName evidence="4">Ig-like domain-containing protein</fullName>
    </submittedName>
</protein>
<comment type="caution">
    <text evidence="4">The sequence shown here is derived from an EMBL/GenBank/DDBJ whole genome shotgun (WGS) entry which is preliminary data.</text>
</comment>
<gene>
    <name evidence="4" type="ORF">LMJ30_04035</name>
</gene>
<feature type="domain" description="Bacterial Ig-like" evidence="3">
    <location>
        <begin position="753"/>
        <end position="854"/>
    </location>
</feature>
<evidence type="ECO:0000259" key="3">
    <source>
        <dbReference type="Pfam" id="PF19078"/>
    </source>
</evidence>
<dbReference type="InterPro" id="IPR001343">
    <property type="entry name" value="Hemolysn_Ca-bd"/>
</dbReference>
<feature type="domain" description="Bacterial Ig-like" evidence="3">
    <location>
        <begin position="345"/>
        <end position="446"/>
    </location>
</feature>
<evidence type="ECO:0000313" key="5">
    <source>
        <dbReference type="Proteomes" id="UP001198701"/>
    </source>
</evidence>
<dbReference type="InterPro" id="IPR025282">
    <property type="entry name" value="DUF4214"/>
</dbReference>
<feature type="domain" description="Bacterial Ig-like" evidence="3">
    <location>
        <begin position="550"/>
        <end position="650"/>
    </location>
</feature>
<dbReference type="InterPro" id="IPR011049">
    <property type="entry name" value="Serralysin-like_metalloprot_C"/>
</dbReference>
<reference evidence="4 5" key="1">
    <citation type="submission" date="2021-11" db="EMBL/GenBank/DDBJ databases">
        <authorList>
            <person name="Huq M.A."/>
        </authorList>
    </citation>
    <scope>NUCLEOTIDE SEQUENCE [LARGE SCALE GENOMIC DNA]</scope>
    <source>
        <strain evidence="4 5">MAHUQ-52</strain>
    </source>
</reference>
<dbReference type="InterPro" id="IPR038255">
    <property type="entry name" value="PBS_linker_sf"/>
</dbReference>
<feature type="domain" description="Bacterial Ig-like" evidence="3">
    <location>
        <begin position="141"/>
        <end position="242"/>
    </location>
</feature>
<dbReference type="Pfam" id="PF00353">
    <property type="entry name" value="HemolysinCabind"/>
    <property type="match status" value="3"/>
</dbReference>
<evidence type="ECO:0000259" key="2">
    <source>
        <dbReference type="Pfam" id="PF13946"/>
    </source>
</evidence>